<accession>A0A6P2CWR6</accession>
<evidence type="ECO:0000259" key="1">
    <source>
        <dbReference type="Pfam" id="PF13340"/>
    </source>
</evidence>
<dbReference type="Pfam" id="PF13340">
    <property type="entry name" value="DUF4096"/>
    <property type="match status" value="1"/>
</dbReference>
<dbReference type="KEGG" id="gms:SOIL9_43250"/>
<dbReference type="InterPro" id="IPR025161">
    <property type="entry name" value="IS402-like_dom"/>
</dbReference>
<dbReference type="PANTHER" id="PTHR46637">
    <property type="entry name" value="TIS1421-TRANSPOSASE PROTEIN A"/>
    <property type="match status" value="1"/>
</dbReference>
<dbReference type="PANTHER" id="PTHR46637:SF1">
    <property type="entry name" value="BLL5188 PROTEIN"/>
    <property type="match status" value="1"/>
</dbReference>
<keyword evidence="3" id="KW-1185">Reference proteome</keyword>
<dbReference type="Proteomes" id="UP000464178">
    <property type="component" value="Chromosome"/>
</dbReference>
<evidence type="ECO:0000313" key="3">
    <source>
        <dbReference type="Proteomes" id="UP000464178"/>
    </source>
</evidence>
<feature type="domain" description="Insertion element IS402-like" evidence="1">
    <location>
        <begin position="6"/>
        <end position="80"/>
    </location>
</feature>
<dbReference type="RefSeq" id="WP_162668123.1">
    <property type="nucleotide sequence ID" value="NZ_LR593886.1"/>
</dbReference>
<dbReference type="NCBIfam" id="NF033580">
    <property type="entry name" value="transpos_IS5_3"/>
    <property type="match status" value="1"/>
</dbReference>
<dbReference type="AlphaFoldDB" id="A0A6P2CWR6"/>
<organism evidence="2 3">
    <name type="scientific">Gemmata massiliana</name>
    <dbReference type="NCBI Taxonomy" id="1210884"/>
    <lineage>
        <taxon>Bacteria</taxon>
        <taxon>Pseudomonadati</taxon>
        <taxon>Planctomycetota</taxon>
        <taxon>Planctomycetia</taxon>
        <taxon>Gemmatales</taxon>
        <taxon>Gemmataceae</taxon>
        <taxon>Gemmata</taxon>
    </lineage>
</organism>
<gene>
    <name evidence="2" type="ORF">SOIL9_43250</name>
</gene>
<dbReference type="InterPro" id="IPR052909">
    <property type="entry name" value="Transposase_6_like"/>
</dbReference>
<proteinExistence type="predicted"/>
<protein>
    <recommendedName>
        <fullName evidence="1">Insertion element IS402-like domain-containing protein</fullName>
    </recommendedName>
</protein>
<sequence length="134" mass="15267">MKRYDLTDAQWNAIASFVPDCHHHGKAGHPWKDHRPLVNGILWHLHTGAPWPDTPERYGPWQTVYDRFNRWRKDGTWATILDALLIRLDNAGRIDRDLWCVDGTVIRASRSAAGAEKKSRLPAPVGWAKTHATG</sequence>
<name>A0A6P2CWR6_9BACT</name>
<reference evidence="2 3" key="1">
    <citation type="submission" date="2019-05" db="EMBL/GenBank/DDBJ databases">
        <authorList>
            <consortium name="Science for Life Laboratories"/>
        </authorList>
    </citation>
    <scope>NUCLEOTIDE SEQUENCE [LARGE SCALE GENOMIC DNA]</scope>
    <source>
        <strain evidence="2">Soil9</strain>
    </source>
</reference>
<dbReference type="EMBL" id="LR593886">
    <property type="protein sequence ID" value="VTR93389.1"/>
    <property type="molecule type" value="Genomic_DNA"/>
</dbReference>
<evidence type="ECO:0000313" key="2">
    <source>
        <dbReference type="EMBL" id="VTR93389.1"/>
    </source>
</evidence>